<dbReference type="RefSeq" id="WP_207560635.1">
    <property type="nucleotide sequence ID" value="NZ_CP046072.1"/>
</dbReference>
<dbReference type="EMBL" id="CP046072">
    <property type="protein sequence ID" value="QSZ41815.1"/>
    <property type="molecule type" value="Genomic_DNA"/>
</dbReference>
<gene>
    <name evidence="1" type="ORF">GJV85_06740</name>
</gene>
<dbReference type="AlphaFoldDB" id="A0A975B0C7"/>
<name>A0A975B0C7_9BACT</name>
<reference evidence="1" key="1">
    <citation type="submission" date="2019-11" db="EMBL/GenBank/DDBJ databases">
        <authorList>
            <person name="Kojima H."/>
        </authorList>
    </citation>
    <scope>NUCLEOTIDE SEQUENCE</scope>
    <source>
        <strain evidence="1">H1576</strain>
    </source>
</reference>
<sequence>MSTPIFECTSYHNSFRVFIPNLESLSVAQIQEIELFVQNRKGIFDFNTYIFSIQKKIDLFEFEKLLKESSIVANCIDKPLVLESSGRMQFGKYKGVNYSDIPDSYLLWLKTNYMGKDKENIYKELTKRKL</sequence>
<reference evidence="1" key="2">
    <citation type="submission" date="2021-04" db="EMBL/GenBank/DDBJ databases">
        <title>Isolation and characterization of a novel species of the genus Sulfurimonas.</title>
        <authorList>
            <person name="Fukui M."/>
        </authorList>
    </citation>
    <scope>NUCLEOTIDE SEQUENCE</scope>
    <source>
        <strain evidence="1">H1576</strain>
    </source>
</reference>
<dbReference type="Pfam" id="PF12843">
    <property type="entry name" value="QSregVF_b"/>
    <property type="match status" value="1"/>
</dbReference>
<evidence type="ECO:0000313" key="1">
    <source>
        <dbReference type="EMBL" id="QSZ41815.1"/>
    </source>
</evidence>
<dbReference type="KEGG" id="saqt:GJV85_06740"/>
<proteinExistence type="predicted"/>
<dbReference type="InterPro" id="IPR024530">
    <property type="entry name" value="QSregVF_b"/>
</dbReference>
<accession>A0A975B0C7</accession>
<protein>
    <submittedName>
        <fullName evidence="1">Uncharacterized protein</fullName>
    </submittedName>
</protein>
<organism evidence="1 2">
    <name type="scientific">Sulfurimonas aquatica</name>
    <dbReference type="NCBI Taxonomy" id="2672570"/>
    <lineage>
        <taxon>Bacteria</taxon>
        <taxon>Pseudomonadati</taxon>
        <taxon>Campylobacterota</taxon>
        <taxon>Epsilonproteobacteria</taxon>
        <taxon>Campylobacterales</taxon>
        <taxon>Sulfurimonadaceae</taxon>
        <taxon>Sulfurimonas</taxon>
    </lineage>
</organism>
<keyword evidence="2" id="KW-1185">Reference proteome</keyword>
<dbReference type="Proteomes" id="UP000671852">
    <property type="component" value="Chromosome"/>
</dbReference>
<evidence type="ECO:0000313" key="2">
    <source>
        <dbReference type="Proteomes" id="UP000671852"/>
    </source>
</evidence>